<dbReference type="SUPFAM" id="SSF54975">
    <property type="entry name" value="Acylphosphatase/BLUF domain-like"/>
    <property type="match status" value="1"/>
</dbReference>
<keyword evidence="3" id="KW-1185">Reference proteome</keyword>
<comment type="caution">
    <text evidence="2">The sequence shown here is derived from an EMBL/GenBank/DDBJ whole genome shotgun (WGS) entry which is preliminary data.</text>
</comment>
<organism evidence="2 3">
    <name type="scientific">Mucilaginibacter polytrichastri</name>
    <dbReference type="NCBI Taxonomy" id="1302689"/>
    <lineage>
        <taxon>Bacteria</taxon>
        <taxon>Pseudomonadati</taxon>
        <taxon>Bacteroidota</taxon>
        <taxon>Sphingobacteriia</taxon>
        <taxon>Sphingobacteriales</taxon>
        <taxon>Sphingobacteriaceae</taxon>
        <taxon>Mucilaginibacter</taxon>
    </lineage>
</organism>
<sequence>MKYLIYMSSATELMNNEQLFELLTVSRKNNTDRNLTGMLLYGEGAFVQVLEGEADILDATYETIKADKRHKNIIQIISGNMEKRNFQNWSMGFKSVDKKMVKEFEDFIDVRNNGLLIEDQTHPAVIVLKTFASANNMV</sequence>
<dbReference type="STRING" id="1302689.RG47T_0306"/>
<reference evidence="2 3" key="1">
    <citation type="submission" date="2016-11" db="EMBL/GenBank/DDBJ databases">
        <title>Whole Genome Sequencing of Mucilaginibacter polytrichastri RG4-7(T) isolated from the moss sample.</title>
        <authorList>
            <person name="Li Y."/>
        </authorList>
    </citation>
    <scope>NUCLEOTIDE SEQUENCE [LARGE SCALE GENOMIC DNA]</scope>
    <source>
        <strain evidence="2 3">RG4-7</strain>
    </source>
</reference>
<dbReference type="SMART" id="SM01034">
    <property type="entry name" value="BLUF"/>
    <property type="match status" value="1"/>
</dbReference>
<evidence type="ECO:0000313" key="2">
    <source>
        <dbReference type="EMBL" id="OKS84869.1"/>
    </source>
</evidence>
<protein>
    <recommendedName>
        <fullName evidence="1">BLUF domain-containing protein</fullName>
    </recommendedName>
</protein>
<dbReference type="InterPro" id="IPR036046">
    <property type="entry name" value="Acylphosphatase-like_dom_sf"/>
</dbReference>
<dbReference type="RefSeq" id="WP_074487584.1">
    <property type="nucleotide sequence ID" value="NZ_FPAM01000001.1"/>
</dbReference>
<dbReference type="AlphaFoldDB" id="A0A1Q5ZSX1"/>
<dbReference type="GO" id="GO:0071949">
    <property type="term" value="F:FAD binding"/>
    <property type="evidence" value="ECO:0007669"/>
    <property type="project" value="InterPro"/>
</dbReference>
<dbReference type="InterPro" id="IPR007024">
    <property type="entry name" value="BLUF_domain"/>
</dbReference>
<gene>
    <name evidence="2" type="ORF">RG47T_0306</name>
</gene>
<evidence type="ECO:0000259" key="1">
    <source>
        <dbReference type="PROSITE" id="PS50925"/>
    </source>
</evidence>
<dbReference type="Proteomes" id="UP000186720">
    <property type="component" value="Unassembled WGS sequence"/>
</dbReference>
<accession>A0A1Q5ZSX1</accession>
<dbReference type="EMBL" id="MPPL01000001">
    <property type="protein sequence ID" value="OKS84869.1"/>
    <property type="molecule type" value="Genomic_DNA"/>
</dbReference>
<name>A0A1Q5ZSX1_9SPHI</name>
<evidence type="ECO:0000313" key="3">
    <source>
        <dbReference type="Proteomes" id="UP000186720"/>
    </source>
</evidence>
<dbReference type="Gene3D" id="3.30.70.100">
    <property type="match status" value="1"/>
</dbReference>
<dbReference type="OrthoDB" id="1122028at2"/>
<proteinExistence type="predicted"/>
<dbReference type="PROSITE" id="PS50925">
    <property type="entry name" value="BLUF"/>
    <property type="match status" value="1"/>
</dbReference>
<dbReference type="Pfam" id="PF04940">
    <property type="entry name" value="BLUF"/>
    <property type="match status" value="1"/>
</dbReference>
<dbReference type="GO" id="GO:0009882">
    <property type="term" value="F:blue light photoreceptor activity"/>
    <property type="evidence" value="ECO:0007669"/>
    <property type="project" value="InterPro"/>
</dbReference>
<feature type="domain" description="BLUF" evidence="1">
    <location>
        <begin position="1"/>
        <end position="92"/>
    </location>
</feature>